<reference evidence="1" key="1">
    <citation type="journal article" date="2021" name="Environ. Microbiol.">
        <title>Gene family expansions and transcriptome signatures uncover fungal adaptations to wood decay.</title>
        <authorList>
            <person name="Hage H."/>
            <person name="Miyauchi S."/>
            <person name="Viragh M."/>
            <person name="Drula E."/>
            <person name="Min B."/>
            <person name="Chaduli D."/>
            <person name="Navarro D."/>
            <person name="Favel A."/>
            <person name="Norest M."/>
            <person name="Lesage-Meessen L."/>
            <person name="Balint B."/>
            <person name="Merenyi Z."/>
            <person name="de Eugenio L."/>
            <person name="Morin E."/>
            <person name="Martinez A.T."/>
            <person name="Baldrian P."/>
            <person name="Stursova M."/>
            <person name="Martinez M.J."/>
            <person name="Novotny C."/>
            <person name="Magnuson J.K."/>
            <person name="Spatafora J.W."/>
            <person name="Maurice S."/>
            <person name="Pangilinan J."/>
            <person name="Andreopoulos W."/>
            <person name="LaButti K."/>
            <person name="Hundley H."/>
            <person name="Na H."/>
            <person name="Kuo A."/>
            <person name="Barry K."/>
            <person name="Lipzen A."/>
            <person name="Henrissat B."/>
            <person name="Riley R."/>
            <person name="Ahrendt S."/>
            <person name="Nagy L.G."/>
            <person name="Grigoriev I.V."/>
            <person name="Martin F."/>
            <person name="Rosso M.N."/>
        </authorList>
    </citation>
    <scope>NUCLEOTIDE SEQUENCE</scope>
    <source>
        <strain evidence="1">CBS 384.51</strain>
    </source>
</reference>
<keyword evidence="2" id="KW-1185">Reference proteome</keyword>
<organism evidence="1 2">
    <name type="scientific">Irpex rosettiformis</name>
    <dbReference type="NCBI Taxonomy" id="378272"/>
    <lineage>
        <taxon>Eukaryota</taxon>
        <taxon>Fungi</taxon>
        <taxon>Dikarya</taxon>
        <taxon>Basidiomycota</taxon>
        <taxon>Agaricomycotina</taxon>
        <taxon>Agaricomycetes</taxon>
        <taxon>Polyporales</taxon>
        <taxon>Irpicaceae</taxon>
        <taxon>Irpex</taxon>
    </lineage>
</organism>
<sequence length="137" mass="15699">MSQRYQTSSSLHNRASLLPQTYNTPPSSGRSSPYGQLPSGQRYADDLEGQNDEHLEGLAAKVKMLKDITVGIGNEVRESTILAGQMNDAFADTSGFLSGTFRRMNNMASKQGCRWLWYMVFMLIVFWFFIVVWWFRR</sequence>
<protein>
    <submittedName>
        <fullName evidence="1">Uncharacterized protein</fullName>
    </submittedName>
</protein>
<accession>A0ACB8TUB0</accession>
<comment type="caution">
    <text evidence="1">The sequence shown here is derived from an EMBL/GenBank/DDBJ whole genome shotgun (WGS) entry which is preliminary data.</text>
</comment>
<gene>
    <name evidence="1" type="ORF">BDY19DRAFT_964760</name>
</gene>
<dbReference type="EMBL" id="MU274929">
    <property type="protein sequence ID" value="KAI0085607.1"/>
    <property type="molecule type" value="Genomic_DNA"/>
</dbReference>
<evidence type="ECO:0000313" key="2">
    <source>
        <dbReference type="Proteomes" id="UP001055072"/>
    </source>
</evidence>
<dbReference type="Proteomes" id="UP001055072">
    <property type="component" value="Unassembled WGS sequence"/>
</dbReference>
<proteinExistence type="predicted"/>
<evidence type="ECO:0000313" key="1">
    <source>
        <dbReference type="EMBL" id="KAI0085607.1"/>
    </source>
</evidence>
<name>A0ACB8TUB0_9APHY</name>